<dbReference type="AlphaFoldDB" id="A0A7I4YYY9"/>
<sequence>KRLLRLEELSTRESKDTFETLTMLYSDNLEWSDEWAKKALEYLKSKNSVKADMIVEGRQSFAEDDTNLL</sequence>
<protein>
    <submittedName>
        <fullName evidence="2">Alkyl_sulf_dimr domain-containing protein</fullName>
    </submittedName>
</protein>
<dbReference type="Proteomes" id="UP000025227">
    <property type="component" value="Unplaced"/>
</dbReference>
<evidence type="ECO:0000313" key="1">
    <source>
        <dbReference type="Proteomes" id="UP000025227"/>
    </source>
</evidence>
<accession>A0A7I4YYY9</accession>
<organism evidence="1 2">
    <name type="scientific">Haemonchus contortus</name>
    <name type="common">Barber pole worm</name>
    <dbReference type="NCBI Taxonomy" id="6289"/>
    <lineage>
        <taxon>Eukaryota</taxon>
        <taxon>Metazoa</taxon>
        <taxon>Ecdysozoa</taxon>
        <taxon>Nematoda</taxon>
        <taxon>Chromadorea</taxon>
        <taxon>Rhabditida</taxon>
        <taxon>Rhabditina</taxon>
        <taxon>Rhabditomorpha</taxon>
        <taxon>Strongyloidea</taxon>
        <taxon>Trichostrongylidae</taxon>
        <taxon>Haemonchus</taxon>
    </lineage>
</organism>
<dbReference type="WBParaSite" id="HCON_00159692-00001">
    <property type="protein sequence ID" value="HCON_00159692-00001"/>
    <property type="gene ID" value="HCON_00159692"/>
</dbReference>
<proteinExistence type="predicted"/>
<reference evidence="2" key="1">
    <citation type="submission" date="2020-12" db="UniProtKB">
        <authorList>
            <consortium name="WormBaseParasite"/>
        </authorList>
    </citation>
    <scope>IDENTIFICATION</scope>
    <source>
        <strain evidence="2">MHco3</strain>
    </source>
</reference>
<name>A0A7I4YYY9_HAECO</name>
<evidence type="ECO:0000313" key="2">
    <source>
        <dbReference type="WBParaSite" id="HCON_00159692-00001"/>
    </source>
</evidence>
<keyword evidence="1" id="KW-1185">Reference proteome</keyword>